<dbReference type="GO" id="GO:0016788">
    <property type="term" value="F:hydrolase activity, acting on ester bonds"/>
    <property type="evidence" value="ECO:0007669"/>
    <property type="project" value="TreeGrafter"/>
</dbReference>
<evidence type="ECO:0000313" key="8">
    <source>
        <dbReference type="EMBL" id="CAL1676463.1"/>
    </source>
</evidence>
<protein>
    <recommendedName>
        <fullName evidence="7">DUF1907 domain-containing protein</fullName>
    </recommendedName>
</protein>
<gene>
    <name evidence="8" type="ORF">LPLAT_LOCUS2650</name>
</gene>
<evidence type="ECO:0000313" key="9">
    <source>
        <dbReference type="Proteomes" id="UP001497644"/>
    </source>
</evidence>
<comment type="subcellular location">
    <subcellularLocation>
        <location evidence="1">Nucleus</location>
    </subcellularLocation>
</comment>
<evidence type="ECO:0000256" key="5">
    <source>
        <dbReference type="ARBA" id="ARBA00022833"/>
    </source>
</evidence>
<feature type="domain" description="DUF1907" evidence="7">
    <location>
        <begin position="46"/>
        <end position="257"/>
    </location>
</feature>
<keyword evidence="5" id="KW-0862">Zinc</keyword>
<dbReference type="GO" id="GO:0005634">
    <property type="term" value="C:nucleus"/>
    <property type="evidence" value="ECO:0007669"/>
    <property type="project" value="UniProtKB-SubCell"/>
</dbReference>
<keyword evidence="3" id="KW-0479">Metal-binding</keyword>
<evidence type="ECO:0000256" key="4">
    <source>
        <dbReference type="ARBA" id="ARBA00022801"/>
    </source>
</evidence>
<dbReference type="Proteomes" id="UP001497644">
    <property type="component" value="Chromosome 11"/>
</dbReference>
<accession>A0AAV2NAG2</accession>
<evidence type="ECO:0000259" key="7">
    <source>
        <dbReference type="SMART" id="SM01168"/>
    </source>
</evidence>
<sequence length="263" mass="30129">MEYLPKDFEDLDDVEDKDDDLKYKNHDFDYERTSWNSATLKDVRDVLYELREYFDEFKIAVVACPCLTRSPYNLDVGGLSGNMNIFETDFPLNMLIEIPDLKKGPMRLIPSRSINIFVCDRRPGMVLKIRAKGRKTNYSIITLIQSILHKRFSYKMGLGGVLSIKGGRMVQHVKSTSSDFLNEQYMDCDPVQTAIGTIVNDPVVIVGQQRDGVFLTNNCYMFHFFSENGQSLFINDVTPKETEYVGYFNVAEKVTSMVVTKSV</sequence>
<organism evidence="8 9">
    <name type="scientific">Lasius platythorax</name>
    <dbReference type="NCBI Taxonomy" id="488582"/>
    <lineage>
        <taxon>Eukaryota</taxon>
        <taxon>Metazoa</taxon>
        <taxon>Ecdysozoa</taxon>
        <taxon>Arthropoda</taxon>
        <taxon>Hexapoda</taxon>
        <taxon>Insecta</taxon>
        <taxon>Pterygota</taxon>
        <taxon>Neoptera</taxon>
        <taxon>Endopterygota</taxon>
        <taxon>Hymenoptera</taxon>
        <taxon>Apocrita</taxon>
        <taxon>Aculeata</taxon>
        <taxon>Formicoidea</taxon>
        <taxon>Formicidae</taxon>
        <taxon>Formicinae</taxon>
        <taxon>Lasius</taxon>
        <taxon>Lasius</taxon>
    </lineage>
</organism>
<dbReference type="PANTHER" id="PTHR13204">
    <property type="entry name" value="PTD012 PROTEIN"/>
    <property type="match status" value="1"/>
</dbReference>
<name>A0AAV2NAG2_9HYME</name>
<dbReference type="PANTHER" id="PTHR13204:SF1">
    <property type="entry name" value="ESTER HYDROLASE C11ORF54"/>
    <property type="match status" value="1"/>
</dbReference>
<dbReference type="GO" id="GO:0008270">
    <property type="term" value="F:zinc ion binding"/>
    <property type="evidence" value="ECO:0007669"/>
    <property type="project" value="TreeGrafter"/>
</dbReference>
<reference evidence="8" key="1">
    <citation type="submission" date="2024-04" db="EMBL/GenBank/DDBJ databases">
        <authorList>
            <consortium name="Molecular Ecology Group"/>
        </authorList>
    </citation>
    <scope>NUCLEOTIDE SEQUENCE</scope>
</reference>
<evidence type="ECO:0000256" key="1">
    <source>
        <dbReference type="ARBA" id="ARBA00004123"/>
    </source>
</evidence>
<evidence type="ECO:0000256" key="3">
    <source>
        <dbReference type="ARBA" id="ARBA00022723"/>
    </source>
</evidence>
<dbReference type="EMBL" id="OZ034834">
    <property type="protein sequence ID" value="CAL1676463.1"/>
    <property type="molecule type" value="Genomic_DNA"/>
</dbReference>
<dbReference type="InterPro" id="IPR015021">
    <property type="entry name" value="C11orf54_DUF1907"/>
</dbReference>
<keyword evidence="4" id="KW-0378">Hydrolase</keyword>
<dbReference type="AlphaFoldDB" id="A0AAV2NAG2"/>
<keyword evidence="6" id="KW-0539">Nucleus</keyword>
<dbReference type="SMART" id="SM01168">
    <property type="entry name" value="DUF1907"/>
    <property type="match status" value="1"/>
</dbReference>
<keyword evidence="9" id="KW-1185">Reference proteome</keyword>
<comment type="subunit">
    <text evidence="2">Monomer.</text>
</comment>
<evidence type="ECO:0000256" key="6">
    <source>
        <dbReference type="ARBA" id="ARBA00023242"/>
    </source>
</evidence>
<dbReference type="Pfam" id="PF08925">
    <property type="entry name" value="DUF1907"/>
    <property type="match status" value="1"/>
</dbReference>
<proteinExistence type="predicted"/>
<evidence type="ECO:0000256" key="2">
    <source>
        <dbReference type="ARBA" id="ARBA00011245"/>
    </source>
</evidence>
<dbReference type="SUPFAM" id="SSF117856">
    <property type="entry name" value="AF0104/ALDC/Ptd012-like"/>
    <property type="match status" value="1"/>
</dbReference>